<evidence type="ECO:0000259" key="1">
    <source>
        <dbReference type="Pfam" id="PF03551"/>
    </source>
</evidence>
<dbReference type="InterPro" id="IPR036390">
    <property type="entry name" value="WH_DNA-bd_sf"/>
</dbReference>
<evidence type="ECO:0000313" key="2">
    <source>
        <dbReference type="EMBL" id="GEN86821.1"/>
    </source>
</evidence>
<reference evidence="2 3" key="1">
    <citation type="submission" date="2019-07" db="EMBL/GenBank/DDBJ databases">
        <title>Whole genome shotgun sequence of Oceanobacillus sojae NBRC 105379.</title>
        <authorList>
            <person name="Hosoyama A."/>
            <person name="Uohara A."/>
            <person name="Ohji S."/>
            <person name="Ichikawa N."/>
        </authorList>
    </citation>
    <scope>NUCLEOTIDE SEQUENCE [LARGE SCALE GENOMIC DNA]</scope>
    <source>
        <strain evidence="2 3">NBRC 105379</strain>
    </source>
</reference>
<accession>A0A511ZHB3</accession>
<feature type="domain" description="Transcription regulator PadR N-terminal" evidence="1">
    <location>
        <begin position="7"/>
        <end position="78"/>
    </location>
</feature>
<dbReference type="RefSeq" id="WP_077603883.1">
    <property type="nucleotide sequence ID" value="NZ_BJYM01000005.1"/>
</dbReference>
<evidence type="ECO:0000313" key="3">
    <source>
        <dbReference type="Proteomes" id="UP000321558"/>
    </source>
</evidence>
<dbReference type="SUPFAM" id="SSF46785">
    <property type="entry name" value="Winged helix' DNA-binding domain"/>
    <property type="match status" value="1"/>
</dbReference>
<dbReference type="AlphaFoldDB" id="A0A511ZHB3"/>
<dbReference type="InterPro" id="IPR036388">
    <property type="entry name" value="WH-like_DNA-bd_sf"/>
</dbReference>
<comment type="caution">
    <text evidence="2">The sequence shown here is derived from an EMBL/GenBank/DDBJ whole genome shotgun (WGS) entry which is preliminary data.</text>
</comment>
<dbReference type="STRING" id="582851.GCA_900162665_03279"/>
<dbReference type="InterPro" id="IPR005149">
    <property type="entry name" value="Tscrpt_reg_PadR_N"/>
</dbReference>
<proteinExistence type="predicted"/>
<dbReference type="OrthoDB" id="9783723at2"/>
<gene>
    <name evidence="2" type="ORF">OSO01_15600</name>
</gene>
<sequence length="169" mass="19826">MSVKYGIMTLLYDKKCHGYELKIELDQLLGSKGKVNPGQIYTTLDRLIRDELVIPLDIDEQERKLFTLDVSGKTELEEWLLEAVPYHSTKEDFFFKWICARKIDYANESQMLEQQKSMVLKEVMDLTKLKTDLLIKGDENNYLLITGRLLHLEADLNWITQVENRQTKP</sequence>
<protein>
    <submittedName>
        <fullName evidence="2">PadR family transcriptional regulator</fullName>
    </submittedName>
</protein>
<dbReference type="PANTHER" id="PTHR43252:SF2">
    <property type="entry name" value="TRANSCRIPTION REGULATOR, PADR-LIKE FAMILY"/>
    <property type="match status" value="1"/>
</dbReference>
<dbReference type="Gene3D" id="1.10.10.10">
    <property type="entry name" value="Winged helix-like DNA-binding domain superfamily/Winged helix DNA-binding domain"/>
    <property type="match status" value="1"/>
</dbReference>
<dbReference type="Proteomes" id="UP000321558">
    <property type="component" value="Unassembled WGS sequence"/>
</dbReference>
<dbReference type="EMBL" id="BJYM01000005">
    <property type="protein sequence ID" value="GEN86821.1"/>
    <property type="molecule type" value="Genomic_DNA"/>
</dbReference>
<dbReference type="Pfam" id="PF03551">
    <property type="entry name" value="PadR"/>
    <property type="match status" value="1"/>
</dbReference>
<dbReference type="PANTHER" id="PTHR43252">
    <property type="entry name" value="TRANSCRIPTIONAL REGULATOR YQJI"/>
    <property type="match status" value="1"/>
</dbReference>
<name>A0A511ZHB3_9BACI</name>
<keyword evidence="3" id="KW-1185">Reference proteome</keyword>
<organism evidence="2 3">
    <name type="scientific">Oceanobacillus sojae</name>
    <dbReference type="NCBI Taxonomy" id="582851"/>
    <lineage>
        <taxon>Bacteria</taxon>
        <taxon>Bacillati</taxon>
        <taxon>Bacillota</taxon>
        <taxon>Bacilli</taxon>
        <taxon>Bacillales</taxon>
        <taxon>Bacillaceae</taxon>
        <taxon>Oceanobacillus</taxon>
    </lineage>
</organism>